<comment type="caution">
    <text evidence="1">The sequence shown here is derived from an EMBL/GenBank/DDBJ whole genome shotgun (WGS) entry which is preliminary data.</text>
</comment>
<gene>
    <name evidence="1" type="ORF">CKAH01_01336</name>
</gene>
<proteinExistence type="predicted"/>
<accession>A0AAD9YAX2</accession>
<reference evidence="1" key="1">
    <citation type="submission" date="2023-02" db="EMBL/GenBank/DDBJ databases">
        <title>Colletotrichum kahawae CIFC_Que2 genome sequencing and assembly.</title>
        <authorList>
            <person name="Baroncelli R."/>
        </authorList>
    </citation>
    <scope>NUCLEOTIDE SEQUENCE</scope>
    <source>
        <strain evidence="1">CIFC_Que2</strain>
    </source>
</reference>
<dbReference type="EMBL" id="VYYT01000222">
    <property type="protein sequence ID" value="KAK2755444.1"/>
    <property type="molecule type" value="Genomic_DNA"/>
</dbReference>
<evidence type="ECO:0000313" key="1">
    <source>
        <dbReference type="EMBL" id="KAK2755444.1"/>
    </source>
</evidence>
<sequence>MFIWLSLPFEIRQATLELVISHQKPKRDLGEQPDGSGTAIFATVYTEWQSFFEAKHFEMLVLTQKCLSDFKNIVQGRRRKLVNHAWLCIGLNPHDCKSCWLEHSWDVAKDRVIFTDAIRVLFECLSI</sequence>
<dbReference type="AlphaFoldDB" id="A0AAD9YAX2"/>
<name>A0AAD9YAX2_COLKA</name>
<organism evidence="1 2">
    <name type="scientific">Colletotrichum kahawae</name>
    <name type="common">Coffee berry disease fungus</name>
    <dbReference type="NCBI Taxonomy" id="34407"/>
    <lineage>
        <taxon>Eukaryota</taxon>
        <taxon>Fungi</taxon>
        <taxon>Dikarya</taxon>
        <taxon>Ascomycota</taxon>
        <taxon>Pezizomycotina</taxon>
        <taxon>Sordariomycetes</taxon>
        <taxon>Hypocreomycetidae</taxon>
        <taxon>Glomerellales</taxon>
        <taxon>Glomerellaceae</taxon>
        <taxon>Colletotrichum</taxon>
        <taxon>Colletotrichum gloeosporioides species complex</taxon>
    </lineage>
</organism>
<protein>
    <submittedName>
        <fullName evidence="1">Uncharacterized protein</fullName>
    </submittedName>
</protein>
<keyword evidence="2" id="KW-1185">Reference proteome</keyword>
<dbReference type="Proteomes" id="UP001281614">
    <property type="component" value="Unassembled WGS sequence"/>
</dbReference>
<evidence type="ECO:0000313" key="2">
    <source>
        <dbReference type="Proteomes" id="UP001281614"/>
    </source>
</evidence>